<reference evidence="1 2" key="1">
    <citation type="submission" date="2015-04" db="EMBL/GenBank/DDBJ databases">
        <title>Draft Genome Sequence of the Novel Agar-Digesting Marine Bacterium Q1.</title>
        <authorList>
            <person name="Li Y."/>
            <person name="Li D."/>
            <person name="Chen G."/>
            <person name="Du Z."/>
        </authorList>
    </citation>
    <scope>NUCLEOTIDE SEQUENCE [LARGE SCALE GENOMIC DNA]</scope>
    <source>
        <strain evidence="1 2">Q1</strain>
    </source>
</reference>
<dbReference type="AlphaFoldDB" id="A0A0J8GUI3"/>
<dbReference type="EMBL" id="LAZL01000004">
    <property type="protein sequence ID" value="KMT66407.1"/>
    <property type="molecule type" value="Genomic_DNA"/>
</dbReference>
<gene>
    <name evidence="1" type="ORF">XM47_04075</name>
</gene>
<protein>
    <recommendedName>
        <fullName evidence="3">Glycoside hydrolase family 42 N-terminal domain-containing protein</fullName>
    </recommendedName>
</protein>
<evidence type="ECO:0000313" key="2">
    <source>
        <dbReference type="Proteomes" id="UP000037600"/>
    </source>
</evidence>
<evidence type="ECO:0008006" key="3">
    <source>
        <dbReference type="Google" id="ProtNLM"/>
    </source>
</evidence>
<dbReference type="OrthoDB" id="1113833at2"/>
<keyword evidence="2" id="KW-1185">Reference proteome</keyword>
<accession>A0A0J8GUI3</accession>
<comment type="caution">
    <text evidence="1">The sequence shown here is derived from an EMBL/GenBank/DDBJ whole genome shotgun (WGS) entry which is preliminary data.</text>
</comment>
<dbReference type="PROSITE" id="PS51257">
    <property type="entry name" value="PROKAR_LIPOPROTEIN"/>
    <property type="match status" value="1"/>
</dbReference>
<dbReference type="RefSeq" id="WP_048689983.1">
    <property type="nucleotide sequence ID" value="NZ_KQ130483.1"/>
</dbReference>
<name>A0A0J8GUI3_9ALTE</name>
<sequence length="421" mass="48064">MKITKALLTSAIVIGISACGSVEQTVESKTQMVQEKSYQTELGTIALNSIKQRVESRSYPSVFQAWNPLDTAEFPLDTLENRLTAAAKHDLLWEEPVSQISFNTPLVLGTEWNHKHTGLADGFDPKTYQQALINRAKLLEKNPNMVMLMEVRWRDAPGSYLPEDSEYWLRNDDGSRVAGWKGGPEPYYMLNYENKAFQQRVAQMSKIAVNSGVYDGVMFDWSGHLDIIKLTRAAIGDKALITVNIHDYLNKAEKYQEYINGAFMECDPDHSYKPLCTWDGMKKAIDFYELKFKKPVITGVEAWGDRENEKTMRAITTLALTHSNGYVLFADPNPLKTPDHLHNWYDMWDFDLGKPTQDGMIRPDGASQRQFENALVVYNPQNNEKVTVKFKNLHKRFSDGREGYEFVIKNVDGDIFSPVKH</sequence>
<organism evidence="1 2">
    <name type="scientific">Catenovulum maritimum</name>
    <dbReference type="NCBI Taxonomy" id="1513271"/>
    <lineage>
        <taxon>Bacteria</taxon>
        <taxon>Pseudomonadati</taxon>
        <taxon>Pseudomonadota</taxon>
        <taxon>Gammaproteobacteria</taxon>
        <taxon>Alteromonadales</taxon>
        <taxon>Alteromonadaceae</taxon>
        <taxon>Catenovulum</taxon>
    </lineage>
</organism>
<evidence type="ECO:0000313" key="1">
    <source>
        <dbReference type="EMBL" id="KMT66407.1"/>
    </source>
</evidence>
<dbReference type="Proteomes" id="UP000037600">
    <property type="component" value="Unassembled WGS sequence"/>
</dbReference>
<proteinExistence type="predicted"/>